<protein>
    <submittedName>
        <fullName evidence="1">Uncharacterized protein</fullName>
    </submittedName>
</protein>
<evidence type="ECO:0000313" key="1">
    <source>
        <dbReference type="EMBL" id="QDH86797.1"/>
    </source>
</evidence>
<name>A0A514CZK5_9VIRU</name>
<proteinExistence type="predicted"/>
<sequence length="122" mass="13278">MALADPQSITINAVTNSLPRTFAEGSESAYTSADGLWKLSVNHTLVKQGRTRRLLRFDHSKITTDPYISSQNVKVGTAIYLVVDIPPAGYTNTELMQIYTGYKAMISASSDAMITKLFGGES</sequence>
<gene>
    <name evidence="1" type="ORF">H1Bulk28FD35_000003</name>
</gene>
<dbReference type="EMBL" id="MN032936">
    <property type="protein sequence ID" value="QDH86797.1"/>
    <property type="molecule type" value="Genomic_RNA"/>
</dbReference>
<accession>A0A514CZK5</accession>
<organism evidence="1">
    <name type="scientific">Leviviridae sp</name>
    <dbReference type="NCBI Taxonomy" id="2027243"/>
    <lineage>
        <taxon>Viruses</taxon>
        <taxon>Riboviria</taxon>
        <taxon>Orthornavirae</taxon>
        <taxon>Lenarviricota</taxon>
        <taxon>Leviviricetes</taxon>
        <taxon>Norzivirales</taxon>
        <taxon>Fiersviridae</taxon>
    </lineage>
</organism>
<reference evidence="1" key="1">
    <citation type="submission" date="2019-05" db="EMBL/GenBank/DDBJ databases">
        <title>Metatranscriptomic reconstruction reveals RNA viruses with the potential to shape carbon cycling in soil.</title>
        <authorList>
            <person name="Starr E.P."/>
            <person name="Nuccio E."/>
            <person name="Pett-Ridge J."/>
            <person name="Banfield J.F."/>
            <person name="Firestone M.K."/>
        </authorList>
    </citation>
    <scope>NUCLEOTIDE SEQUENCE</scope>
    <source>
        <strain evidence="1">H1_Bulk_28_FD_scaffold_35</strain>
    </source>
</reference>